<proteinExistence type="predicted"/>
<name>A0A1Y2GCG6_9FUNG</name>
<dbReference type="InParanoid" id="A0A1Y2GCG6"/>
<keyword evidence="2" id="KW-1185">Reference proteome</keyword>
<dbReference type="SUPFAM" id="SSF52047">
    <property type="entry name" value="RNI-like"/>
    <property type="match status" value="1"/>
</dbReference>
<dbReference type="Proteomes" id="UP000193648">
    <property type="component" value="Unassembled WGS sequence"/>
</dbReference>
<feature type="non-terminal residue" evidence="1">
    <location>
        <position position="496"/>
    </location>
</feature>
<dbReference type="PANTHER" id="PTHR13318">
    <property type="entry name" value="PARTNER OF PAIRED, ISOFORM B-RELATED"/>
    <property type="match status" value="1"/>
</dbReference>
<organism evidence="1 2">
    <name type="scientific">Lobosporangium transversale</name>
    <dbReference type="NCBI Taxonomy" id="64571"/>
    <lineage>
        <taxon>Eukaryota</taxon>
        <taxon>Fungi</taxon>
        <taxon>Fungi incertae sedis</taxon>
        <taxon>Mucoromycota</taxon>
        <taxon>Mortierellomycotina</taxon>
        <taxon>Mortierellomycetes</taxon>
        <taxon>Mortierellales</taxon>
        <taxon>Mortierellaceae</taxon>
        <taxon>Lobosporangium</taxon>
    </lineage>
</organism>
<dbReference type="GO" id="GO:0019005">
    <property type="term" value="C:SCF ubiquitin ligase complex"/>
    <property type="evidence" value="ECO:0007669"/>
    <property type="project" value="TreeGrafter"/>
</dbReference>
<evidence type="ECO:0000313" key="2">
    <source>
        <dbReference type="Proteomes" id="UP000193648"/>
    </source>
</evidence>
<dbReference type="Gene3D" id="3.80.10.10">
    <property type="entry name" value="Ribonuclease Inhibitor"/>
    <property type="match status" value="2"/>
</dbReference>
<protein>
    <recommendedName>
        <fullName evidence="3">F-box domain-containing protein</fullName>
    </recommendedName>
</protein>
<reference evidence="1 2" key="1">
    <citation type="submission" date="2016-07" db="EMBL/GenBank/DDBJ databases">
        <title>Pervasive Adenine N6-methylation of Active Genes in Fungi.</title>
        <authorList>
            <consortium name="DOE Joint Genome Institute"/>
            <person name="Mondo S.J."/>
            <person name="Dannebaum R.O."/>
            <person name="Kuo R.C."/>
            <person name="Labutti K."/>
            <person name="Haridas S."/>
            <person name="Kuo A."/>
            <person name="Salamov A."/>
            <person name="Ahrendt S.R."/>
            <person name="Lipzen A."/>
            <person name="Sullivan W."/>
            <person name="Andreopoulos W.B."/>
            <person name="Clum A."/>
            <person name="Lindquist E."/>
            <person name="Daum C."/>
            <person name="Ramamoorthy G.K."/>
            <person name="Gryganskyi A."/>
            <person name="Culley D."/>
            <person name="Magnuson J.K."/>
            <person name="James T.Y."/>
            <person name="O'Malley M.A."/>
            <person name="Stajich J.E."/>
            <person name="Spatafora J.W."/>
            <person name="Visel A."/>
            <person name="Grigoriev I.V."/>
        </authorList>
    </citation>
    <scope>NUCLEOTIDE SEQUENCE [LARGE SCALE GENOMIC DNA]</scope>
    <source>
        <strain evidence="1 2">NRRL 3116</strain>
    </source>
</reference>
<dbReference type="RefSeq" id="XP_021877785.1">
    <property type="nucleotide sequence ID" value="XM_022025365.1"/>
</dbReference>
<dbReference type="InterPro" id="IPR032675">
    <property type="entry name" value="LRR_dom_sf"/>
</dbReference>
<evidence type="ECO:0000313" key="1">
    <source>
        <dbReference type="EMBL" id="ORZ06989.1"/>
    </source>
</evidence>
<comment type="caution">
    <text evidence="1">The sequence shown here is derived from an EMBL/GenBank/DDBJ whole genome shotgun (WGS) entry which is preliminary data.</text>
</comment>
<gene>
    <name evidence="1" type="ORF">BCR41DRAFT_360459</name>
</gene>
<accession>A0A1Y2GCG6</accession>
<dbReference type="OrthoDB" id="2448743at2759"/>
<sequence length="496" mass="56946">MDNLKLNPLQIPEILLLIAELLERSDLLNCIRVSKAFHKTLISLIWRKITVGPQGDPNSKAVQKHKEYIEEITFESYTFKASFPKKYGSLQGLKSIVFGDECKWSKPIHLFNHIKAYGSIITSLCLNENIKFSCSSELWEALLECINLRHLEVYGKVIDVGADLFLQVCKRLHHLKLEEVSIQLPINFFSNEDSEYIFPNIRTLCISNVRVTNPPHPYSSWYCLGMLVRNCRALRSLDIESWDEEDQSDFYRVFLQHPWALNNLSDLCSCEIIEDKDMAAILRRMTGLRQLDLPYAIFDQLSLQELLADKQEVMDNGQLVQKTRLRRLCETVETLVLAGDSSVAQAILSNCPRLKRLEGSKTTVSEIVNGAEWVCSGLTHLSITLEADIDQETEEGMAKARIAFKQLGKLTRLEHLDLTQLYSRTLDIRLRAGLDELANLKRLDTLRVTDYQQRMQLEDATWMVNNWPRFRGVHGVLNGEEDAAALLEEFFESHNI</sequence>
<dbReference type="GeneID" id="33567209"/>
<dbReference type="AlphaFoldDB" id="A0A1Y2GCG6"/>
<dbReference type="EMBL" id="MCFF01000043">
    <property type="protein sequence ID" value="ORZ06989.1"/>
    <property type="molecule type" value="Genomic_DNA"/>
</dbReference>
<evidence type="ECO:0008006" key="3">
    <source>
        <dbReference type="Google" id="ProtNLM"/>
    </source>
</evidence>
<dbReference type="GO" id="GO:0031146">
    <property type="term" value="P:SCF-dependent proteasomal ubiquitin-dependent protein catabolic process"/>
    <property type="evidence" value="ECO:0007669"/>
    <property type="project" value="TreeGrafter"/>
</dbReference>